<comment type="caution">
    <text evidence="2">The sequence shown here is derived from an EMBL/GenBank/DDBJ whole genome shotgun (WGS) entry which is preliminary data.</text>
</comment>
<sequence length="202" mass="22171">MLTQLGLARGNKPERMPVAPRKRERNPEDATLRRASPRLAAASPRRPLAGNDGTFSTPPPVLAMSKPRRAPTARPALLSEAGSARWLVDMEAFLHDADAYLRFWSSMPSKQNVRAVMRQLTTMASGVGIEHPWQKGAPSFMAGEPLTLDRDAGELLTAASAWLATHGEDTSHGWLLTHPLKKLQAFQLFLCDGHRNLGAHLE</sequence>
<reference evidence="2" key="1">
    <citation type="submission" date="2021-05" db="EMBL/GenBank/DDBJ databases">
        <title>The genome of the haptophyte Pavlova lutheri (Diacronema luteri, Pavlovales) - a model for lipid biosynthesis in eukaryotic algae.</title>
        <authorList>
            <person name="Hulatt C.J."/>
            <person name="Posewitz M.C."/>
        </authorList>
    </citation>
    <scope>NUCLEOTIDE SEQUENCE</scope>
    <source>
        <strain evidence="2">NIVA-4/92</strain>
    </source>
</reference>
<keyword evidence="3" id="KW-1185">Reference proteome</keyword>
<accession>A0A8J6CG51</accession>
<protein>
    <submittedName>
        <fullName evidence="2">Uncharacterized protein</fullName>
    </submittedName>
</protein>
<evidence type="ECO:0000313" key="3">
    <source>
        <dbReference type="Proteomes" id="UP000751190"/>
    </source>
</evidence>
<dbReference type="OrthoDB" id="206433at2759"/>
<proteinExistence type="predicted"/>
<gene>
    <name evidence="2" type="ORF">KFE25_002099</name>
</gene>
<feature type="compositionally biased region" description="Low complexity" evidence="1">
    <location>
        <begin position="33"/>
        <end position="49"/>
    </location>
</feature>
<organism evidence="2 3">
    <name type="scientific">Diacronema lutheri</name>
    <name type="common">Unicellular marine alga</name>
    <name type="synonym">Monochrysis lutheri</name>
    <dbReference type="NCBI Taxonomy" id="2081491"/>
    <lineage>
        <taxon>Eukaryota</taxon>
        <taxon>Haptista</taxon>
        <taxon>Haptophyta</taxon>
        <taxon>Pavlovophyceae</taxon>
        <taxon>Pavlovales</taxon>
        <taxon>Pavlovaceae</taxon>
        <taxon>Diacronema</taxon>
    </lineage>
</organism>
<dbReference type="EMBL" id="JAGTXO010000008">
    <property type="protein sequence ID" value="KAG8466343.1"/>
    <property type="molecule type" value="Genomic_DNA"/>
</dbReference>
<name>A0A8J6CG51_DIALT</name>
<dbReference type="Proteomes" id="UP000751190">
    <property type="component" value="Unassembled WGS sequence"/>
</dbReference>
<evidence type="ECO:0000256" key="1">
    <source>
        <dbReference type="SAM" id="MobiDB-lite"/>
    </source>
</evidence>
<feature type="region of interest" description="Disordered" evidence="1">
    <location>
        <begin position="1"/>
        <end position="68"/>
    </location>
</feature>
<dbReference type="AlphaFoldDB" id="A0A8J6CG51"/>
<evidence type="ECO:0000313" key="2">
    <source>
        <dbReference type="EMBL" id="KAG8466343.1"/>
    </source>
</evidence>